<dbReference type="GeneID" id="73470230"/>
<evidence type="ECO:0000313" key="1">
    <source>
        <dbReference type="EMBL" id="KAG7663048.1"/>
    </source>
</evidence>
<reference evidence="1 2" key="1">
    <citation type="journal article" date="2021" name="DNA Res.">
        <title>Genome analysis of Candida subhashii reveals its hybrid nature and dual mitochondrial genome conformations.</title>
        <authorList>
            <person name="Mixao V."/>
            <person name="Hegedusova E."/>
            <person name="Saus E."/>
            <person name="Pryszcz L.P."/>
            <person name="Cillingova A."/>
            <person name="Nosek J."/>
            <person name="Gabaldon T."/>
        </authorList>
    </citation>
    <scope>NUCLEOTIDE SEQUENCE [LARGE SCALE GENOMIC DNA]</scope>
    <source>
        <strain evidence="1 2">CBS 10753</strain>
    </source>
</reference>
<sequence length="311" mass="36360">MSEELGDACDSLLDTTSILSHTYGIPKIGISTSQDIRQSKTRQLENEYYTQYQQLTHKVNKIMYLNKLKEIDDEPIDRILVDSIRAKYPYIHDDESLETFLKTQNDSIKTDKLLNRYLLMTLPILRSIYQHDSEFLSDSERVILSKLKTLYDEQDGLVFKLLKQRKNAQEKEEKQIDQWYELGELISEQISPLLKLSNELNVELHESNQEYVDLKESKVEEGSGNRMQVIELVNNWRYLDRLIDVITLMISSLPINWYEDPVLLGIMNDCDKYSQRLKKLQSIINAETIGVCTTQELFALEFNELGFNLTD</sequence>
<evidence type="ECO:0000313" key="2">
    <source>
        <dbReference type="Proteomes" id="UP000694255"/>
    </source>
</evidence>
<dbReference type="Proteomes" id="UP000694255">
    <property type="component" value="Unassembled WGS sequence"/>
</dbReference>
<proteinExistence type="predicted"/>
<dbReference type="AlphaFoldDB" id="A0A8J5UHK7"/>
<keyword evidence="2" id="KW-1185">Reference proteome</keyword>
<gene>
    <name evidence="1" type="ORF">J8A68_003430</name>
</gene>
<organism evidence="1 2">
    <name type="scientific">[Candida] subhashii</name>
    <dbReference type="NCBI Taxonomy" id="561895"/>
    <lineage>
        <taxon>Eukaryota</taxon>
        <taxon>Fungi</taxon>
        <taxon>Dikarya</taxon>
        <taxon>Ascomycota</taxon>
        <taxon>Saccharomycotina</taxon>
        <taxon>Pichiomycetes</taxon>
        <taxon>Debaryomycetaceae</taxon>
        <taxon>Spathaspora</taxon>
    </lineage>
</organism>
<name>A0A8J5UHK7_9ASCO</name>
<dbReference type="OrthoDB" id="4081346at2759"/>
<comment type="caution">
    <text evidence="1">The sequence shown here is derived from an EMBL/GenBank/DDBJ whole genome shotgun (WGS) entry which is preliminary data.</text>
</comment>
<dbReference type="EMBL" id="JAGSYN010000152">
    <property type="protein sequence ID" value="KAG7663048.1"/>
    <property type="molecule type" value="Genomic_DNA"/>
</dbReference>
<dbReference type="RefSeq" id="XP_049263281.1">
    <property type="nucleotide sequence ID" value="XM_049407285.1"/>
</dbReference>
<accession>A0A8J5UHK7</accession>
<protein>
    <submittedName>
        <fullName evidence="1">Uncharacterized protein</fullName>
    </submittedName>
</protein>